<gene>
    <name evidence="2" type="ORF">G6034_10730</name>
</gene>
<protein>
    <submittedName>
        <fullName evidence="2">Uncharacterized protein</fullName>
    </submittedName>
</protein>
<keyword evidence="1" id="KW-1133">Transmembrane helix</keyword>
<reference evidence="2 3" key="1">
    <citation type="submission" date="2020-02" db="EMBL/GenBank/DDBJ databases">
        <title>Genome sequence of strain AETb3-4.</title>
        <authorList>
            <person name="Gao J."/>
            <person name="Zhang X."/>
        </authorList>
    </citation>
    <scope>NUCLEOTIDE SEQUENCE [LARGE SCALE GENOMIC DNA]</scope>
    <source>
        <strain evidence="2 3">AETb3-4</strain>
    </source>
</reference>
<accession>A0A7Y7M054</accession>
<dbReference type="EMBL" id="JAAMFM010000014">
    <property type="protein sequence ID" value="NVM95381.1"/>
    <property type="molecule type" value="Genomic_DNA"/>
</dbReference>
<keyword evidence="3" id="KW-1185">Reference proteome</keyword>
<keyword evidence="1" id="KW-0472">Membrane</keyword>
<evidence type="ECO:0000313" key="3">
    <source>
        <dbReference type="Proteomes" id="UP000543556"/>
    </source>
</evidence>
<dbReference type="AlphaFoldDB" id="A0A7Y7M054"/>
<organism evidence="2 3">
    <name type="scientific">Arthrobacter wenxiniae</name>
    <dbReference type="NCBI Taxonomy" id="2713570"/>
    <lineage>
        <taxon>Bacteria</taxon>
        <taxon>Bacillati</taxon>
        <taxon>Actinomycetota</taxon>
        <taxon>Actinomycetes</taxon>
        <taxon>Micrococcales</taxon>
        <taxon>Micrococcaceae</taxon>
        <taxon>Arthrobacter</taxon>
    </lineage>
</organism>
<feature type="transmembrane region" description="Helical" evidence="1">
    <location>
        <begin position="16"/>
        <end position="39"/>
    </location>
</feature>
<keyword evidence="1" id="KW-0812">Transmembrane</keyword>
<proteinExistence type="predicted"/>
<sequence length="134" mass="14691">MLDFRGLAHRCEDSRLLLAPASTVIVFGAVVVWIVIVLPGLAVPWLAPVVPAALVVDVTIWLGYIVQTVRASLGCRRRVDVYVAEKASGTVSMFNVMGTRFLLVDGGPVADLQEARRRPRRTSTRWIRPPAGGW</sequence>
<comment type="caution">
    <text evidence="2">The sequence shown here is derived from an EMBL/GenBank/DDBJ whole genome shotgun (WGS) entry which is preliminary data.</text>
</comment>
<feature type="transmembrane region" description="Helical" evidence="1">
    <location>
        <begin position="45"/>
        <end position="66"/>
    </location>
</feature>
<evidence type="ECO:0000313" key="2">
    <source>
        <dbReference type="EMBL" id="NVM95381.1"/>
    </source>
</evidence>
<dbReference type="RefSeq" id="WP_176635110.1">
    <property type="nucleotide sequence ID" value="NZ_JAAMFM010000014.1"/>
</dbReference>
<name>A0A7Y7M054_9MICC</name>
<evidence type="ECO:0000256" key="1">
    <source>
        <dbReference type="SAM" id="Phobius"/>
    </source>
</evidence>
<dbReference type="Proteomes" id="UP000543556">
    <property type="component" value="Unassembled WGS sequence"/>
</dbReference>